<evidence type="ECO:0000313" key="2">
    <source>
        <dbReference type="EMBL" id="KKK42667.1"/>
    </source>
</evidence>
<feature type="transmembrane region" description="Helical" evidence="1">
    <location>
        <begin position="74"/>
        <end position="93"/>
    </location>
</feature>
<keyword evidence="1" id="KW-1133">Transmembrane helix</keyword>
<feature type="transmembrane region" description="Helical" evidence="1">
    <location>
        <begin position="12"/>
        <end position="34"/>
    </location>
</feature>
<comment type="caution">
    <text evidence="2">The sequence shown here is derived from an EMBL/GenBank/DDBJ whole genome shotgun (WGS) entry which is preliminary data.</text>
</comment>
<dbReference type="EMBL" id="LAZR01070313">
    <property type="protein sequence ID" value="KKK42667.1"/>
    <property type="molecule type" value="Genomic_DNA"/>
</dbReference>
<organism evidence="2">
    <name type="scientific">marine sediment metagenome</name>
    <dbReference type="NCBI Taxonomy" id="412755"/>
    <lineage>
        <taxon>unclassified sequences</taxon>
        <taxon>metagenomes</taxon>
        <taxon>ecological metagenomes</taxon>
    </lineage>
</organism>
<dbReference type="InterPro" id="IPR046664">
    <property type="entry name" value="DUF6773"/>
</dbReference>
<keyword evidence="1" id="KW-0472">Membrane</keyword>
<proteinExistence type="predicted"/>
<keyword evidence="1" id="KW-0812">Transmembrane</keyword>
<dbReference type="AlphaFoldDB" id="A0A0F8VE71"/>
<feature type="transmembrane region" description="Helical" evidence="1">
    <location>
        <begin position="46"/>
        <end position="62"/>
    </location>
</feature>
<accession>A0A0F8VE71</accession>
<evidence type="ECO:0000256" key="1">
    <source>
        <dbReference type="SAM" id="Phobius"/>
    </source>
</evidence>
<protein>
    <submittedName>
        <fullName evidence="2">Uncharacterized protein</fullName>
    </submittedName>
</protein>
<gene>
    <name evidence="2" type="ORF">LCGC14_3169770</name>
</gene>
<dbReference type="Pfam" id="PF20563">
    <property type="entry name" value="DUF6773"/>
    <property type="match status" value="1"/>
</dbReference>
<name>A0A0F8VE71_9ZZZZ</name>
<feature type="transmembrane region" description="Helical" evidence="1">
    <location>
        <begin position="99"/>
        <end position="123"/>
    </location>
</feature>
<sequence>MKDERIQTTVNRFAAIGFYIWFVLMLISLCYRTLVLKQHIRDFWDIFAIFFIGTLFVFIAYAKKGVFDHGFKRIWLGICIGAFIGILTVQFIAGRMHSVVDVGALLIGFLPGMGLAIGIAHFLNRRWKRKEGIEDEK</sequence>
<reference evidence="2" key="1">
    <citation type="journal article" date="2015" name="Nature">
        <title>Complex archaea that bridge the gap between prokaryotes and eukaryotes.</title>
        <authorList>
            <person name="Spang A."/>
            <person name="Saw J.H."/>
            <person name="Jorgensen S.L."/>
            <person name="Zaremba-Niedzwiedzka K."/>
            <person name="Martijn J."/>
            <person name="Lind A.E."/>
            <person name="van Eijk R."/>
            <person name="Schleper C."/>
            <person name="Guy L."/>
            <person name="Ettema T.J."/>
        </authorList>
    </citation>
    <scope>NUCLEOTIDE SEQUENCE</scope>
</reference>